<dbReference type="Proteomes" id="UP000824208">
    <property type="component" value="Unassembled WGS sequence"/>
</dbReference>
<organism evidence="1 2">
    <name type="scientific">Candidatus Flavonifractor intestinipullorum</name>
    <dbReference type="NCBI Taxonomy" id="2838587"/>
    <lineage>
        <taxon>Bacteria</taxon>
        <taxon>Bacillati</taxon>
        <taxon>Bacillota</taxon>
        <taxon>Clostridia</taxon>
        <taxon>Eubacteriales</taxon>
        <taxon>Oscillospiraceae</taxon>
        <taxon>Flavonifractor</taxon>
    </lineage>
</organism>
<gene>
    <name evidence="1" type="ORF">H9714_08850</name>
</gene>
<dbReference type="EMBL" id="DWYC01000080">
    <property type="protein sequence ID" value="HJB57644.1"/>
    <property type="molecule type" value="Genomic_DNA"/>
</dbReference>
<evidence type="ECO:0000313" key="2">
    <source>
        <dbReference type="Proteomes" id="UP000824208"/>
    </source>
</evidence>
<sequence>MSQVDGSITIQFEGAPEALNELERFMGEHLASFRSFRDCAVSYDPAERALYLEPGIPCEDIVCFLGLVAARVPEAGFSGEADLDYVGSGGRYYALYQHEPGGAFQVGENSTDDFREDFLLDLDYAPEADGQVTEWLKTLPFPLKAEADSDVGYYEGDYWVYEKYDHGVTLRALYPGAEELRAFGEALKALAAQVPSLEGDAAYHSGAVLVADIHPGQEACVITVPIDSIQTGLEDEFEDEFDD</sequence>
<dbReference type="AlphaFoldDB" id="A0A9D2S6A4"/>
<evidence type="ECO:0000313" key="1">
    <source>
        <dbReference type="EMBL" id="HJB57644.1"/>
    </source>
</evidence>
<reference evidence="1" key="1">
    <citation type="journal article" date="2021" name="PeerJ">
        <title>Extensive microbial diversity within the chicken gut microbiome revealed by metagenomics and culture.</title>
        <authorList>
            <person name="Gilroy R."/>
            <person name="Ravi A."/>
            <person name="Getino M."/>
            <person name="Pursley I."/>
            <person name="Horton D.L."/>
            <person name="Alikhan N.F."/>
            <person name="Baker D."/>
            <person name="Gharbi K."/>
            <person name="Hall N."/>
            <person name="Watson M."/>
            <person name="Adriaenssens E.M."/>
            <person name="Foster-Nyarko E."/>
            <person name="Jarju S."/>
            <person name="Secka A."/>
            <person name="Antonio M."/>
            <person name="Oren A."/>
            <person name="Chaudhuri R.R."/>
            <person name="La Ragione R."/>
            <person name="Hildebrand F."/>
            <person name="Pallen M.J."/>
        </authorList>
    </citation>
    <scope>NUCLEOTIDE SEQUENCE</scope>
    <source>
        <strain evidence="1">CHK189-11263</strain>
    </source>
</reference>
<protein>
    <submittedName>
        <fullName evidence="1">Uncharacterized protein</fullName>
    </submittedName>
</protein>
<accession>A0A9D2S6A4</accession>
<proteinExistence type="predicted"/>
<comment type="caution">
    <text evidence="1">The sequence shown here is derived from an EMBL/GenBank/DDBJ whole genome shotgun (WGS) entry which is preliminary data.</text>
</comment>
<name>A0A9D2S6A4_9FIRM</name>
<reference evidence="1" key="2">
    <citation type="submission" date="2021-04" db="EMBL/GenBank/DDBJ databases">
        <authorList>
            <person name="Gilroy R."/>
        </authorList>
    </citation>
    <scope>NUCLEOTIDE SEQUENCE</scope>
    <source>
        <strain evidence="1">CHK189-11263</strain>
    </source>
</reference>